<feature type="compositionally biased region" description="Gly residues" evidence="1">
    <location>
        <begin position="170"/>
        <end position="183"/>
    </location>
</feature>
<proteinExistence type="predicted"/>
<dbReference type="EMBL" id="MU069848">
    <property type="protein sequence ID" value="KAF5832793.1"/>
    <property type="molecule type" value="Genomic_DNA"/>
</dbReference>
<dbReference type="Proteomes" id="UP000815325">
    <property type="component" value="Unassembled WGS sequence"/>
</dbReference>
<feature type="region of interest" description="Disordered" evidence="1">
    <location>
        <begin position="1"/>
        <end position="211"/>
    </location>
</feature>
<organism evidence="2 3">
    <name type="scientific">Dunaliella salina</name>
    <name type="common">Green alga</name>
    <name type="synonym">Protococcus salinus</name>
    <dbReference type="NCBI Taxonomy" id="3046"/>
    <lineage>
        <taxon>Eukaryota</taxon>
        <taxon>Viridiplantae</taxon>
        <taxon>Chlorophyta</taxon>
        <taxon>core chlorophytes</taxon>
        <taxon>Chlorophyceae</taxon>
        <taxon>CS clade</taxon>
        <taxon>Chlamydomonadales</taxon>
        <taxon>Dunaliellaceae</taxon>
        <taxon>Dunaliella</taxon>
    </lineage>
</organism>
<gene>
    <name evidence="2" type="ORF">DUNSADRAFT_11202</name>
</gene>
<feature type="compositionally biased region" description="Low complexity" evidence="1">
    <location>
        <begin position="129"/>
        <end position="146"/>
    </location>
</feature>
<name>A0ABQ7GDW3_DUNSA</name>
<evidence type="ECO:0000313" key="2">
    <source>
        <dbReference type="EMBL" id="KAF5832793.1"/>
    </source>
</evidence>
<feature type="compositionally biased region" description="Polar residues" evidence="1">
    <location>
        <begin position="93"/>
        <end position="128"/>
    </location>
</feature>
<protein>
    <recommendedName>
        <fullName evidence="4">Encoded protein</fullName>
    </recommendedName>
</protein>
<evidence type="ECO:0000313" key="3">
    <source>
        <dbReference type="Proteomes" id="UP000815325"/>
    </source>
</evidence>
<evidence type="ECO:0008006" key="4">
    <source>
        <dbReference type="Google" id="ProtNLM"/>
    </source>
</evidence>
<comment type="caution">
    <text evidence="2">The sequence shown here is derived from an EMBL/GenBank/DDBJ whole genome shotgun (WGS) entry which is preliminary data.</text>
</comment>
<feature type="compositionally biased region" description="Polar residues" evidence="1">
    <location>
        <begin position="28"/>
        <end position="54"/>
    </location>
</feature>
<accession>A0ABQ7GDW3</accession>
<keyword evidence="3" id="KW-1185">Reference proteome</keyword>
<reference evidence="2" key="1">
    <citation type="submission" date="2017-08" db="EMBL/GenBank/DDBJ databases">
        <authorList>
            <person name="Polle J.E."/>
            <person name="Barry K."/>
            <person name="Cushman J."/>
            <person name="Schmutz J."/>
            <person name="Tran D."/>
            <person name="Hathwaick L.T."/>
            <person name="Yim W.C."/>
            <person name="Jenkins J."/>
            <person name="Mckie-Krisberg Z.M."/>
            <person name="Prochnik S."/>
            <person name="Lindquist E."/>
            <person name="Dockter R.B."/>
            <person name="Adam C."/>
            <person name="Molina H."/>
            <person name="Bunkerborg J."/>
            <person name="Jin E."/>
            <person name="Buchheim M."/>
            <person name="Magnuson J."/>
        </authorList>
    </citation>
    <scope>NUCLEOTIDE SEQUENCE</scope>
    <source>
        <strain evidence="2">CCAP 19/18</strain>
    </source>
</reference>
<evidence type="ECO:0000256" key="1">
    <source>
        <dbReference type="SAM" id="MobiDB-lite"/>
    </source>
</evidence>
<sequence length="211" mass="21841">MFKATGQRRPASAYPSYGTHRSRGLGPNAQQLQHLDKQMTVSLSAAGQSQQQREQAAHHDSKGAGAHQPFLKTRPMSAGPTGYSRGGRPDGPTQGSNHGTPQQALSRQGSNQGTPQQPQSRQGSNQGTPQQPLSRSSSARARPQSAVPLSPMGQRARGGEQPRSGPPAGNHGGGISGQWGGPAGAEFTTAVAYPTAARPGSARGPADSMLR</sequence>